<keyword evidence="2" id="KW-1185">Reference proteome</keyword>
<organism evidence="1 2">
    <name type="scientific">Psychromonas marina</name>
    <dbReference type="NCBI Taxonomy" id="88364"/>
    <lineage>
        <taxon>Bacteria</taxon>
        <taxon>Pseudomonadati</taxon>
        <taxon>Pseudomonadota</taxon>
        <taxon>Gammaproteobacteria</taxon>
        <taxon>Alteromonadales</taxon>
        <taxon>Psychromonadaceae</taxon>
        <taxon>Psychromonas</taxon>
    </lineage>
</organism>
<gene>
    <name evidence="1" type="ORF">GCM10007916_00570</name>
</gene>
<proteinExistence type="predicted"/>
<evidence type="ECO:0000313" key="1">
    <source>
        <dbReference type="EMBL" id="GLS88990.1"/>
    </source>
</evidence>
<name>A0ABQ6DV63_9GAMM</name>
<sequence length="52" mass="5888">MQKIYNRETELNELQRVTANIADSKGKLSVVVGKRRIGKTATAKHDGRNDLY</sequence>
<comment type="caution">
    <text evidence="1">The sequence shown here is derived from an EMBL/GenBank/DDBJ whole genome shotgun (WGS) entry which is preliminary data.</text>
</comment>
<dbReference type="RefSeq" id="WP_284202114.1">
    <property type="nucleotide sequence ID" value="NZ_BSPQ01000001.1"/>
</dbReference>
<evidence type="ECO:0008006" key="3">
    <source>
        <dbReference type="Google" id="ProtNLM"/>
    </source>
</evidence>
<accession>A0ABQ6DV63</accession>
<dbReference type="Gene3D" id="3.40.50.300">
    <property type="entry name" value="P-loop containing nucleotide triphosphate hydrolases"/>
    <property type="match status" value="1"/>
</dbReference>
<reference evidence="2" key="1">
    <citation type="journal article" date="2019" name="Int. J. Syst. Evol. Microbiol.">
        <title>The Global Catalogue of Microorganisms (GCM) 10K type strain sequencing project: providing services to taxonomists for standard genome sequencing and annotation.</title>
        <authorList>
            <consortium name="The Broad Institute Genomics Platform"/>
            <consortium name="The Broad Institute Genome Sequencing Center for Infectious Disease"/>
            <person name="Wu L."/>
            <person name="Ma J."/>
        </authorList>
    </citation>
    <scope>NUCLEOTIDE SEQUENCE [LARGE SCALE GENOMIC DNA]</scope>
    <source>
        <strain evidence="2">NBRC 103166</strain>
    </source>
</reference>
<evidence type="ECO:0000313" key="2">
    <source>
        <dbReference type="Proteomes" id="UP001157353"/>
    </source>
</evidence>
<dbReference type="EMBL" id="BSPQ01000001">
    <property type="protein sequence ID" value="GLS88990.1"/>
    <property type="molecule type" value="Genomic_DNA"/>
</dbReference>
<protein>
    <recommendedName>
        <fullName evidence="3">ATP-binding protein</fullName>
    </recommendedName>
</protein>
<dbReference type="Proteomes" id="UP001157353">
    <property type="component" value="Unassembled WGS sequence"/>
</dbReference>
<dbReference type="InterPro" id="IPR027417">
    <property type="entry name" value="P-loop_NTPase"/>
</dbReference>